<dbReference type="AlphaFoldDB" id="A0AAD5MK07"/>
<evidence type="ECO:0000313" key="2">
    <source>
        <dbReference type="Proteomes" id="UP001196413"/>
    </source>
</evidence>
<dbReference type="Proteomes" id="UP001196413">
    <property type="component" value="Unassembled WGS sequence"/>
</dbReference>
<gene>
    <name evidence="1" type="ORF">KIN20_004577</name>
</gene>
<accession>A0AAD5MK07</accession>
<reference evidence="1" key="1">
    <citation type="submission" date="2021-06" db="EMBL/GenBank/DDBJ databases">
        <title>Parelaphostrongylus tenuis whole genome reference sequence.</title>
        <authorList>
            <person name="Garwood T.J."/>
            <person name="Larsen P.A."/>
            <person name="Fountain-Jones N.M."/>
            <person name="Garbe J.R."/>
            <person name="Macchietto M.G."/>
            <person name="Kania S.A."/>
            <person name="Gerhold R.W."/>
            <person name="Richards J.E."/>
            <person name="Wolf T.M."/>
        </authorList>
    </citation>
    <scope>NUCLEOTIDE SEQUENCE</scope>
    <source>
        <strain evidence="1">MNPRO001-30</strain>
        <tissue evidence="1">Meninges</tissue>
    </source>
</reference>
<protein>
    <submittedName>
        <fullName evidence="1">Uncharacterized protein</fullName>
    </submittedName>
</protein>
<keyword evidence="2" id="KW-1185">Reference proteome</keyword>
<name>A0AAD5MK07_PARTN</name>
<comment type="caution">
    <text evidence="1">The sequence shown here is derived from an EMBL/GenBank/DDBJ whole genome shotgun (WGS) entry which is preliminary data.</text>
</comment>
<organism evidence="1 2">
    <name type="scientific">Parelaphostrongylus tenuis</name>
    <name type="common">Meningeal worm</name>
    <dbReference type="NCBI Taxonomy" id="148309"/>
    <lineage>
        <taxon>Eukaryota</taxon>
        <taxon>Metazoa</taxon>
        <taxon>Ecdysozoa</taxon>
        <taxon>Nematoda</taxon>
        <taxon>Chromadorea</taxon>
        <taxon>Rhabditida</taxon>
        <taxon>Rhabditina</taxon>
        <taxon>Rhabditomorpha</taxon>
        <taxon>Strongyloidea</taxon>
        <taxon>Metastrongylidae</taxon>
        <taxon>Parelaphostrongylus</taxon>
    </lineage>
</organism>
<dbReference type="EMBL" id="JAHQIW010000608">
    <property type="protein sequence ID" value="KAJ1349126.1"/>
    <property type="molecule type" value="Genomic_DNA"/>
</dbReference>
<evidence type="ECO:0000313" key="1">
    <source>
        <dbReference type="EMBL" id="KAJ1349126.1"/>
    </source>
</evidence>
<sequence>MRSCGVYFFCQRTYHSELKTINCLKLLRDKDFPLKLIVEIVEKAAIDGGTRRTTTESAKVSKCENNCRIAQYVHLRTADSLARQRKGNRFLDPTRLVFDILNYDSLLSWLKGLQAIKHIKGFKFELIAL</sequence>
<proteinExistence type="predicted"/>